<dbReference type="Proteomes" id="UP000035680">
    <property type="component" value="Unassembled WGS sequence"/>
</dbReference>
<dbReference type="WBParaSite" id="SVE_0603900.1">
    <property type="protein sequence ID" value="SVE_0603900.1"/>
    <property type="gene ID" value="SVE_0603900"/>
</dbReference>
<sequence length="87" mass="10041">MITFFQSKDFIGSSHDTNNILTIFLAALSDNRKKPDFKEIMTMDKDLPINETSYDNLKGPVKVRCFDTDLSNGDADKKFQEIKKYEL</sequence>
<name>A0A0K0FB33_STRVS</name>
<protein>
    <submittedName>
        <fullName evidence="2">Uncharacterized protein</fullName>
    </submittedName>
</protein>
<organism evidence="1 2">
    <name type="scientific">Strongyloides venezuelensis</name>
    <name type="common">Threadworm</name>
    <dbReference type="NCBI Taxonomy" id="75913"/>
    <lineage>
        <taxon>Eukaryota</taxon>
        <taxon>Metazoa</taxon>
        <taxon>Ecdysozoa</taxon>
        <taxon>Nematoda</taxon>
        <taxon>Chromadorea</taxon>
        <taxon>Rhabditida</taxon>
        <taxon>Tylenchina</taxon>
        <taxon>Panagrolaimomorpha</taxon>
        <taxon>Strongyloidoidea</taxon>
        <taxon>Strongyloididae</taxon>
        <taxon>Strongyloides</taxon>
    </lineage>
</organism>
<evidence type="ECO:0000313" key="2">
    <source>
        <dbReference type="WBParaSite" id="SVE_0603900.1"/>
    </source>
</evidence>
<dbReference type="AlphaFoldDB" id="A0A0K0FB33"/>
<keyword evidence="1" id="KW-1185">Reference proteome</keyword>
<proteinExistence type="predicted"/>
<accession>A0A0K0FB33</accession>
<reference evidence="2" key="2">
    <citation type="submission" date="2015-08" db="UniProtKB">
        <authorList>
            <consortium name="WormBaseParasite"/>
        </authorList>
    </citation>
    <scope>IDENTIFICATION</scope>
</reference>
<evidence type="ECO:0000313" key="1">
    <source>
        <dbReference type="Proteomes" id="UP000035680"/>
    </source>
</evidence>
<reference evidence="1" key="1">
    <citation type="submission" date="2014-07" db="EMBL/GenBank/DDBJ databases">
        <authorList>
            <person name="Martin A.A"/>
            <person name="De Silva N."/>
        </authorList>
    </citation>
    <scope>NUCLEOTIDE SEQUENCE</scope>
</reference>